<evidence type="ECO:0000259" key="1">
    <source>
        <dbReference type="Pfam" id="PF13456"/>
    </source>
</evidence>
<keyword evidence="3" id="KW-1185">Reference proteome</keyword>
<sequence length="225" mass="25358">MLFECPPARQAWALSPIPTPPQSFPTARNYKVFSNDDHDPRDVLESAITEARAWTSAQTTEVNMPTHTAICIRPPILGEWCQVDGAWKETECCAGLGWYNFDPGSGSILVGSSNLRRGFSPLQTELEALVWAMQCMQVHNKRQMNFQRDCAELVKMVAKPTDWPANEILLEEVEKCKRSFQAFSLTHIPQTKNTKEGKLARSARDQPYDVYYVNSVQPVTLPVPS</sequence>
<dbReference type="PANTHER" id="PTHR34146:SF3">
    <property type="entry name" value="POLYNUCLEOTIDYL TRANSFERASE, RIBONUCLEASE H-LIKE SUPERFAMILY PROTEIN"/>
    <property type="match status" value="1"/>
</dbReference>
<dbReference type="OrthoDB" id="1100063at2759"/>
<dbReference type="Pfam" id="PF13456">
    <property type="entry name" value="RVT_3"/>
    <property type="match status" value="1"/>
</dbReference>
<dbReference type="InterPro" id="IPR002156">
    <property type="entry name" value="RNaseH_domain"/>
</dbReference>
<reference evidence="2" key="1">
    <citation type="submission" date="2020-01" db="EMBL/GenBank/DDBJ databases">
        <authorList>
            <person name="Mishra B."/>
        </authorList>
    </citation>
    <scope>NUCLEOTIDE SEQUENCE [LARGE SCALE GENOMIC DNA]</scope>
</reference>
<dbReference type="InterPro" id="IPR012337">
    <property type="entry name" value="RNaseH-like_sf"/>
</dbReference>
<proteinExistence type="predicted"/>
<dbReference type="CDD" id="cd06222">
    <property type="entry name" value="RNase_H_like"/>
    <property type="match status" value="1"/>
</dbReference>
<evidence type="ECO:0000313" key="2">
    <source>
        <dbReference type="EMBL" id="CAA7041631.1"/>
    </source>
</evidence>
<dbReference type="InterPro" id="IPR044730">
    <property type="entry name" value="RNase_H-like_dom_plant"/>
</dbReference>
<dbReference type="EMBL" id="CACVBM020001251">
    <property type="protein sequence ID" value="CAA7041631.1"/>
    <property type="molecule type" value="Genomic_DNA"/>
</dbReference>
<dbReference type="GO" id="GO:0004523">
    <property type="term" value="F:RNA-DNA hybrid ribonuclease activity"/>
    <property type="evidence" value="ECO:0007669"/>
    <property type="project" value="InterPro"/>
</dbReference>
<feature type="domain" description="RNase H type-1" evidence="1">
    <location>
        <begin position="83"/>
        <end position="201"/>
    </location>
</feature>
<dbReference type="Proteomes" id="UP000467841">
    <property type="component" value="Unassembled WGS sequence"/>
</dbReference>
<comment type="caution">
    <text evidence="2">The sequence shown here is derived from an EMBL/GenBank/DDBJ whole genome shotgun (WGS) entry which is preliminary data.</text>
</comment>
<organism evidence="2 3">
    <name type="scientific">Microthlaspi erraticum</name>
    <dbReference type="NCBI Taxonomy" id="1685480"/>
    <lineage>
        <taxon>Eukaryota</taxon>
        <taxon>Viridiplantae</taxon>
        <taxon>Streptophyta</taxon>
        <taxon>Embryophyta</taxon>
        <taxon>Tracheophyta</taxon>
        <taxon>Spermatophyta</taxon>
        <taxon>Magnoliopsida</taxon>
        <taxon>eudicotyledons</taxon>
        <taxon>Gunneridae</taxon>
        <taxon>Pentapetalae</taxon>
        <taxon>rosids</taxon>
        <taxon>malvids</taxon>
        <taxon>Brassicales</taxon>
        <taxon>Brassicaceae</taxon>
        <taxon>Coluteocarpeae</taxon>
        <taxon>Microthlaspi</taxon>
    </lineage>
</organism>
<dbReference type="InterPro" id="IPR036397">
    <property type="entry name" value="RNaseH_sf"/>
</dbReference>
<dbReference type="GO" id="GO:0003676">
    <property type="term" value="F:nucleic acid binding"/>
    <property type="evidence" value="ECO:0007669"/>
    <property type="project" value="InterPro"/>
</dbReference>
<dbReference type="AlphaFoldDB" id="A0A6D2JDY7"/>
<dbReference type="Gene3D" id="3.30.420.10">
    <property type="entry name" value="Ribonuclease H-like superfamily/Ribonuclease H"/>
    <property type="match status" value="1"/>
</dbReference>
<accession>A0A6D2JDY7</accession>
<dbReference type="PANTHER" id="PTHR34146">
    <property type="entry name" value="POLYNUCLEOTIDYL TRANSFERASE, RIBONUCLEASE H-LIKE SUPERFAMILY PROTEIN-RELATED"/>
    <property type="match status" value="1"/>
</dbReference>
<dbReference type="SUPFAM" id="SSF53098">
    <property type="entry name" value="Ribonuclease H-like"/>
    <property type="match status" value="1"/>
</dbReference>
<evidence type="ECO:0000313" key="3">
    <source>
        <dbReference type="Proteomes" id="UP000467841"/>
    </source>
</evidence>
<protein>
    <recommendedName>
        <fullName evidence="1">RNase H type-1 domain-containing protein</fullName>
    </recommendedName>
</protein>
<name>A0A6D2JDY7_9BRAS</name>
<gene>
    <name evidence="2" type="ORF">MERR_LOCUS28866</name>
</gene>